<evidence type="ECO:0000256" key="1">
    <source>
        <dbReference type="SAM" id="MobiDB-lite"/>
    </source>
</evidence>
<dbReference type="AlphaFoldDB" id="A0A0L0RZA1"/>
<dbReference type="STRING" id="578462.A0A0L0RZA1"/>
<protein>
    <submittedName>
        <fullName evidence="2">Uncharacterized protein</fullName>
    </submittedName>
</protein>
<dbReference type="OrthoDB" id="58379at2759"/>
<evidence type="ECO:0000313" key="2">
    <source>
        <dbReference type="EMBL" id="KNE55416.1"/>
    </source>
</evidence>
<organism evidence="2 3">
    <name type="scientific">Allomyces macrogynus (strain ATCC 38327)</name>
    <name type="common">Allomyces javanicus var. macrogynus</name>
    <dbReference type="NCBI Taxonomy" id="578462"/>
    <lineage>
        <taxon>Eukaryota</taxon>
        <taxon>Fungi</taxon>
        <taxon>Fungi incertae sedis</taxon>
        <taxon>Blastocladiomycota</taxon>
        <taxon>Blastocladiomycetes</taxon>
        <taxon>Blastocladiales</taxon>
        <taxon>Blastocladiaceae</taxon>
        <taxon>Allomyces</taxon>
    </lineage>
</organism>
<dbReference type="Proteomes" id="UP000054350">
    <property type="component" value="Unassembled WGS sequence"/>
</dbReference>
<reference evidence="3" key="2">
    <citation type="submission" date="2009-11" db="EMBL/GenBank/DDBJ databases">
        <title>The Genome Sequence of Allomyces macrogynus strain ATCC 38327.</title>
        <authorList>
            <consortium name="The Broad Institute Genome Sequencing Platform"/>
            <person name="Russ C."/>
            <person name="Cuomo C."/>
            <person name="Shea T."/>
            <person name="Young S.K."/>
            <person name="Zeng Q."/>
            <person name="Koehrsen M."/>
            <person name="Haas B."/>
            <person name="Borodovsky M."/>
            <person name="Guigo R."/>
            <person name="Alvarado L."/>
            <person name="Berlin A."/>
            <person name="Borenstein D."/>
            <person name="Chen Z."/>
            <person name="Engels R."/>
            <person name="Freedman E."/>
            <person name="Gellesch M."/>
            <person name="Goldberg J."/>
            <person name="Griggs A."/>
            <person name="Gujja S."/>
            <person name="Heiman D."/>
            <person name="Hepburn T."/>
            <person name="Howarth C."/>
            <person name="Jen D."/>
            <person name="Larson L."/>
            <person name="Lewis B."/>
            <person name="Mehta T."/>
            <person name="Park D."/>
            <person name="Pearson M."/>
            <person name="Roberts A."/>
            <person name="Saif S."/>
            <person name="Shenoy N."/>
            <person name="Sisk P."/>
            <person name="Stolte C."/>
            <person name="Sykes S."/>
            <person name="Walk T."/>
            <person name="White J."/>
            <person name="Yandava C."/>
            <person name="Burger G."/>
            <person name="Gray M.W."/>
            <person name="Holland P.W.H."/>
            <person name="King N."/>
            <person name="Lang F.B.F."/>
            <person name="Roger A.J."/>
            <person name="Ruiz-Trillo I."/>
            <person name="Lander E."/>
            <person name="Nusbaum C."/>
        </authorList>
    </citation>
    <scope>NUCLEOTIDE SEQUENCE [LARGE SCALE GENOMIC DNA]</scope>
    <source>
        <strain evidence="3">ATCC 38327</strain>
    </source>
</reference>
<proteinExistence type="predicted"/>
<gene>
    <name evidence="2" type="ORF">AMAG_01313</name>
</gene>
<feature type="region of interest" description="Disordered" evidence="1">
    <location>
        <begin position="1"/>
        <end position="21"/>
    </location>
</feature>
<accession>A0A0L0RZA1</accession>
<sequence length="282" mass="31436">MIDASSSSSGHDYQAPPLPPKLAAEAGNELPLYQYDQAVALVSLHSHDTVRVCGLSSDTDVSSLRAAIAASWPRGIDRVKEYTDAESPTPGVRMVKYKLHGMPWLAQGPDAVLARRLVAAIFRTLLALGWRLALTSDTSKREHDKDAWILLRAAPYAVADPRHVFAISFNRYDRLRVIDAPDDVPVLVRSVLDRVWSKGVAQVLDYQGALEYKLNGKPWYPLGTQETMASRWMIAQLLAHLKNYGYTVYASIDMRYNTNSDDESDIDSWIVVKDLPPTYGAY</sequence>
<evidence type="ECO:0000313" key="3">
    <source>
        <dbReference type="Proteomes" id="UP000054350"/>
    </source>
</evidence>
<keyword evidence="3" id="KW-1185">Reference proteome</keyword>
<dbReference type="EMBL" id="GG745329">
    <property type="protein sequence ID" value="KNE55416.1"/>
    <property type="molecule type" value="Genomic_DNA"/>
</dbReference>
<name>A0A0L0RZA1_ALLM3</name>
<dbReference type="VEuPathDB" id="FungiDB:AMAG_01313"/>
<dbReference type="PANTHER" id="PTHR38696">
    <property type="entry name" value="MEDIATOR OF RNA POLYMERASE II TRANSCRIPTION SUBUNIT 13"/>
    <property type="match status" value="1"/>
</dbReference>
<dbReference type="PANTHER" id="PTHR38696:SF1">
    <property type="entry name" value="MEDIATOR OF RNA POLYMERASE II TRANSCRIPTION SUBUNIT 13"/>
    <property type="match status" value="1"/>
</dbReference>
<feature type="compositionally biased region" description="Polar residues" evidence="1">
    <location>
        <begin position="1"/>
        <end position="11"/>
    </location>
</feature>
<reference evidence="2 3" key="1">
    <citation type="submission" date="2009-11" db="EMBL/GenBank/DDBJ databases">
        <title>Annotation of Allomyces macrogynus ATCC 38327.</title>
        <authorList>
            <consortium name="The Broad Institute Genome Sequencing Platform"/>
            <person name="Russ C."/>
            <person name="Cuomo C."/>
            <person name="Burger G."/>
            <person name="Gray M.W."/>
            <person name="Holland P.W.H."/>
            <person name="King N."/>
            <person name="Lang F.B.F."/>
            <person name="Roger A.J."/>
            <person name="Ruiz-Trillo I."/>
            <person name="Young S.K."/>
            <person name="Zeng Q."/>
            <person name="Gargeya S."/>
            <person name="Fitzgerald M."/>
            <person name="Haas B."/>
            <person name="Abouelleil A."/>
            <person name="Alvarado L."/>
            <person name="Arachchi H.M."/>
            <person name="Berlin A."/>
            <person name="Chapman S.B."/>
            <person name="Gearin G."/>
            <person name="Goldberg J."/>
            <person name="Griggs A."/>
            <person name="Gujja S."/>
            <person name="Hansen M."/>
            <person name="Heiman D."/>
            <person name="Howarth C."/>
            <person name="Larimer J."/>
            <person name="Lui A."/>
            <person name="MacDonald P.J.P."/>
            <person name="McCowen C."/>
            <person name="Montmayeur A."/>
            <person name="Murphy C."/>
            <person name="Neiman D."/>
            <person name="Pearson M."/>
            <person name="Priest M."/>
            <person name="Roberts A."/>
            <person name="Saif S."/>
            <person name="Shea T."/>
            <person name="Sisk P."/>
            <person name="Stolte C."/>
            <person name="Sykes S."/>
            <person name="Wortman J."/>
            <person name="Nusbaum C."/>
            <person name="Birren B."/>
        </authorList>
    </citation>
    <scope>NUCLEOTIDE SEQUENCE [LARGE SCALE GENOMIC DNA]</scope>
    <source>
        <strain evidence="2 3">ATCC 38327</strain>
    </source>
</reference>
<dbReference type="eggNOG" id="ENOG502S445">
    <property type="taxonomic scope" value="Eukaryota"/>
</dbReference>